<dbReference type="GO" id="GO:0000932">
    <property type="term" value="C:P-body"/>
    <property type="evidence" value="ECO:0007669"/>
    <property type="project" value="TreeGrafter"/>
</dbReference>
<dbReference type="InterPro" id="IPR015943">
    <property type="entry name" value="WD40/YVTN_repeat-like_dom_sf"/>
</dbReference>
<keyword evidence="14" id="KW-1185">Reference proteome</keyword>
<comment type="activity regulation">
    <text evidence="10">Positively regulated by the regulatory subunit PAN3.</text>
</comment>
<comment type="cofactor">
    <cofactor evidence="10">
        <name>a divalent metal cation</name>
        <dbReference type="ChEBI" id="CHEBI:60240"/>
    </cofactor>
    <text evidence="10">Binds 2 metal cations per subunit in the catalytic exonuclease domain.</text>
</comment>
<dbReference type="GO" id="GO:0006397">
    <property type="term" value="P:mRNA processing"/>
    <property type="evidence" value="ECO:0007669"/>
    <property type="project" value="UniProtKB-KW"/>
</dbReference>
<evidence type="ECO:0000256" key="4">
    <source>
        <dbReference type="ARBA" id="ARBA00022574"/>
    </source>
</evidence>
<dbReference type="GO" id="GO:0004535">
    <property type="term" value="F:poly(A)-specific ribonuclease activity"/>
    <property type="evidence" value="ECO:0007669"/>
    <property type="project" value="UniProtKB-UniRule"/>
</dbReference>
<keyword evidence="9 10" id="KW-0269">Exonuclease</keyword>
<feature type="binding site" evidence="10">
    <location>
        <position position="1269"/>
    </location>
    <ligand>
        <name>a divalent metal cation</name>
        <dbReference type="ChEBI" id="CHEBI:60240"/>
        <note>catalytic</note>
    </ligand>
</feature>
<dbReference type="EC" id="3.1.13.4" evidence="10"/>
<dbReference type="InterPro" id="IPR030843">
    <property type="entry name" value="PAN2"/>
</dbReference>
<dbReference type="Pfam" id="PF20770">
    <property type="entry name" value="PAN2_N"/>
    <property type="match status" value="1"/>
</dbReference>
<organism evidence="13 14">
    <name type="scientific">Saccharomycopsis crataegensis</name>
    <dbReference type="NCBI Taxonomy" id="43959"/>
    <lineage>
        <taxon>Eukaryota</taxon>
        <taxon>Fungi</taxon>
        <taxon>Dikarya</taxon>
        <taxon>Ascomycota</taxon>
        <taxon>Saccharomycotina</taxon>
        <taxon>Saccharomycetes</taxon>
        <taxon>Saccharomycopsidaceae</taxon>
        <taxon>Saccharomycopsis</taxon>
    </lineage>
</organism>
<dbReference type="SUPFAM" id="SSF54001">
    <property type="entry name" value="Cysteine proteinases"/>
    <property type="match status" value="1"/>
</dbReference>
<dbReference type="InterPro" id="IPR013520">
    <property type="entry name" value="Ribonucl_H"/>
</dbReference>
<accession>A0AAV5QS55</accession>
<dbReference type="Pfam" id="PF13423">
    <property type="entry name" value="UCH_1"/>
    <property type="match status" value="1"/>
</dbReference>
<comment type="domain">
    <text evidence="10">The linker, or PAN3 interaction domain (PID), between the WD40 repeats and the pseudo-UCH domain mediates interaction with PAN3.</text>
</comment>
<evidence type="ECO:0000256" key="3">
    <source>
        <dbReference type="ARBA" id="ARBA00022490"/>
    </source>
</evidence>
<gene>
    <name evidence="10" type="primary">PAN2</name>
    <name evidence="13" type="ORF">DASC09_048810</name>
</gene>
<comment type="catalytic activity">
    <reaction evidence="1 10">
        <text>Exonucleolytic cleavage of poly(A) to 5'-AMP.</text>
        <dbReference type="EC" id="3.1.13.4"/>
    </reaction>
</comment>
<dbReference type="InterPro" id="IPR048841">
    <property type="entry name" value="PAN2_N"/>
</dbReference>
<dbReference type="Gene3D" id="2.130.10.10">
    <property type="entry name" value="YVTN repeat-like/Quinoprotein amine dehydrogenase"/>
    <property type="match status" value="1"/>
</dbReference>
<dbReference type="InterPro" id="IPR050785">
    <property type="entry name" value="PAN2-PAN3_catalytic_subunit"/>
</dbReference>
<keyword evidence="4" id="KW-0853">WD repeat</keyword>
<protein>
    <recommendedName>
        <fullName evidence="10">PAN2-PAN3 deadenylation complex catalytic subunit PAN2</fullName>
        <ecNumber evidence="10">3.1.13.4</ecNumber>
    </recommendedName>
    <alternativeName>
        <fullName evidence="10">PAB1P-dependent poly(A)-specific ribonuclease</fullName>
    </alternativeName>
    <alternativeName>
        <fullName evidence="10">Poly(A)-nuclease deadenylation complex subunit 2</fullName>
        <shortName evidence="10">PAN deadenylation complex subunit 2</shortName>
    </alternativeName>
</protein>
<feature type="binding site" evidence="10">
    <location>
        <position position="1108"/>
    </location>
    <ligand>
        <name>a divalent metal cation</name>
        <dbReference type="ChEBI" id="CHEBI:60240"/>
        <note>catalytic</note>
    </ligand>
</feature>
<evidence type="ECO:0000256" key="8">
    <source>
        <dbReference type="ARBA" id="ARBA00022801"/>
    </source>
</evidence>
<evidence type="ECO:0000313" key="13">
    <source>
        <dbReference type="EMBL" id="GMM37556.1"/>
    </source>
</evidence>
<dbReference type="InterPro" id="IPR038765">
    <property type="entry name" value="Papain-like_cys_pep_sf"/>
</dbReference>
<dbReference type="SUPFAM" id="SSF50978">
    <property type="entry name" value="WD40 repeat-like"/>
    <property type="match status" value="1"/>
</dbReference>
<evidence type="ECO:0000256" key="5">
    <source>
        <dbReference type="ARBA" id="ARBA00022664"/>
    </source>
</evidence>
<comment type="domain">
    <text evidence="10">Contains a pseudo-UCH domain. This ubiquitin C-terminal hydrolase (UCH)-like or ubiquitin specific protease (USP)-like domain is predicted to be catalytically inactive because it lacks the active site catalytic triad characteristic of thiol proteases, with residues at the equivalent structural positions that are incompatible with catalysis, and it cannot bind ubiquitin. It functions as a structural scaffold for intra- and intermolecular interactions in the complex.</text>
</comment>
<evidence type="ECO:0000313" key="14">
    <source>
        <dbReference type="Proteomes" id="UP001360560"/>
    </source>
</evidence>
<dbReference type="SUPFAM" id="SSF53098">
    <property type="entry name" value="Ribonuclease H-like"/>
    <property type="match status" value="1"/>
</dbReference>
<feature type="binding site" evidence="10">
    <location>
        <position position="1216"/>
    </location>
    <ligand>
        <name>a divalent metal cation</name>
        <dbReference type="ChEBI" id="CHEBI:60240"/>
        <note>catalytic</note>
    </ligand>
</feature>
<comment type="subunit">
    <text evidence="10">Forms a heterotrimer with an asymmetric homodimer of the regulatory subunit PAN3 to form the poly(A)-nuclease (PAN) deadenylation complex.</text>
</comment>
<evidence type="ECO:0000256" key="2">
    <source>
        <dbReference type="ARBA" id="ARBA00004496"/>
    </source>
</evidence>
<feature type="binding site" evidence="10">
    <location>
        <position position="1106"/>
    </location>
    <ligand>
        <name>a divalent metal cation</name>
        <dbReference type="ChEBI" id="CHEBI:60240"/>
        <note>catalytic</note>
    </ligand>
</feature>
<evidence type="ECO:0000256" key="11">
    <source>
        <dbReference type="SAM" id="MobiDB-lite"/>
    </source>
</evidence>
<dbReference type="PANTHER" id="PTHR15728">
    <property type="entry name" value="DEADENYLATION COMPLEX CATALYTIC SUBUNIT PAN2"/>
    <property type="match status" value="1"/>
</dbReference>
<dbReference type="HAMAP" id="MF_03182">
    <property type="entry name" value="PAN2"/>
    <property type="match status" value="1"/>
</dbReference>
<dbReference type="InterPro" id="IPR012337">
    <property type="entry name" value="RNaseH-like_sf"/>
</dbReference>
<keyword evidence="6 10" id="KW-0540">Nuclease</keyword>
<feature type="region of interest" description="Disordered" evidence="11">
    <location>
        <begin position="464"/>
        <end position="499"/>
    </location>
</feature>
<name>A0AAV5QS55_9ASCO</name>
<dbReference type="InterPro" id="IPR028881">
    <property type="entry name" value="PAN2_UCH_dom"/>
</dbReference>
<dbReference type="GO" id="GO:0003676">
    <property type="term" value="F:nucleic acid binding"/>
    <property type="evidence" value="ECO:0007669"/>
    <property type="project" value="InterPro"/>
</dbReference>
<proteinExistence type="inferred from homology"/>
<dbReference type="Proteomes" id="UP001360560">
    <property type="component" value="Unassembled WGS sequence"/>
</dbReference>
<feature type="domain" description="Exonuclease" evidence="12">
    <location>
        <begin position="1101"/>
        <end position="1286"/>
    </location>
</feature>
<evidence type="ECO:0000256" key="6">
    <source>
        <dbReference type="ARBA" id="ARBA00022722"/>
    </source>
</evidence>
<dbReference type="Pfam" id="PF00929">
    <property type="entry name" value="RNase_T"/>
    <property type="match status" value="1"/>
</dbReference>
<comment type="subcellular location">
    <subcellularLocation>
        <location evidence="2 10">Cytoplasm</location>
    </subcellularLocation>
</comment>
<dbReference type="GO" id="GO:0000289">
    <property type="term" value="P:nuclear-transcribed mRNA poly(A) tail shortening"/>
    <property type="evidence" value="ECO:0007669"/>
    <property type="project" value="UniProtKB-UniRule"/>
</dbReference>
<sequence length="1310" mass="148377">MENFQQIHFRQTKHGDGQVSSVLFDDTTDLVWIGDSKGRATSYSGPSLTAYTSFVATNGGAPIVQFLNHPRGILALGKYSLKLSNRQSFPLWHVGPHSPSMRVLETSELRNFTAMCYGSASQSSVVIGGEIDAGLIDFDLNKLKVSSTISHEGKVAVMKSSNKYLVVGNANGSLDILDPSSNNSIVKNFQSHQLSFSKIDLQNYLLVTTGYSKRHNYASVAVVDPLINVYDLRYLKPLAPTSFPAGASFVSLHPKMQNMCFACSATGQLQFIDLFNINNFKIYQVNLLNPHGAGSTFLGAPNGPSSPKIVKMEISNSGDYLILVDNYNTVYLWSTDPTSGFNNYSKQLEYPVGLDYEQLKSNSFNVTDFDKKLNMVGMPYYKESLLSNYSSDLKFNAGTLPKKIPTELIRNSESTKRGTLAPGFQRERTTEIDLRYSKYNRNKYGPRNLHQQWYSLDSKDKKGNVPRFISEKDDSIESDSESDSEASNGKDGSEDEPNDKIFKDSKLAQIFDYKPSSQTPLKIPPAFSKLHILYSRFGIEDFDFKFYNRSKKKFSGLEIDIQNSYCNSLLILYRFVPEFYNWLTESLTHDCFIYDRDRSQDNLFSKAGMQMGKSLLAEVGYLFDMMANSGGKNCRTTNFQNVLCSIREASQLGLIDNGKKGYSSHQSIDEDREDEEDKLKNLIHSFNRFILQRLSFDERRLHYNGLIKHNNEHQRMINFDEMRSYELDRIAGINMETEIKSTSCTFSSRKLTTVYNLELKCMGSVDTKNPLISSVADSPKISKNYIYSSGSFKGKNMNKYNNIYADHNNSAFLYSQSILPYIDAAMNNHSFTPVKTWCSECQKYQAMNTIKTVRNLPHVLSLNLNLDDDREVIRKLSQTQVDETKNGKSPHHWIVNEFYAKLSNSSQRPILKLNAADFNGKGGRSSSGNSYNQDDVRASLNNMSIHDRESLSSSGSTTSCKSSSIKKQKYGNEIIKYELTGLVCEIGGSEENNSLENKHLVTFVKVKNQTNDSYQWYLFNDFLIIPIYDENEVFNLSYWWKKPLIVLYQSNKSPSEFNYKVAKSGLNQEILYRDYFAHGTREGKIIEYELLTKEEAPKPGSLVALDAEFVILESDKYEIRSDGTKVLVKPKRQSLARVSVVRGDAGPKKGVPFIDDYIVIEEQVEDYITSFSGIEKGDLDPFLSKKSLTYLEVAYRKLWLLLQIGVVFVGHGLTNDFRAINIQVPDTQVRDTLKLYSKKDVKRKLGLKFLMFAVLGKDVQTGNHDSIEDARSALELYDRYADLVSAGKFENELNRIYREGTILGFKVPGS</sequence>
<evidence type="ECO:0000259" key="12">
    <source>
        <dbReference type="SMART" id="SM00479"/>
    </source>
</evidence>
<dbReference type="InterPro" id="IPR036322">
    <property type="entry name" value="WD40_repeat_dom_sf"/>
</dbReference>
<dbReference type="Gene3D" id="3.90.70.10">
    <property type="entry name" value="Cysteine proteinases"/>
    <property type="match status" value="1"/>
</dbReference>
<keyword evidence="8 10" id="KW-0378">Hydrolase</keyword>
<dbReference type="SMART" id="SM00479">
    <property type="entry name" value="EXOIII"/>
    <property type="match status" value="1"/>
</dbReference>
<comment type="caution">
    <text evidence="13">The sequence shown here is derived from an EMBL/GenBank/DDBJ whole genome shotgun (WGS) entry which is preliminary data.</text>
</comment>
<reference evidence="13 14" key="1">
    <citation type="journal article" date="2023" name="Elife">
        <title>Identification of key yeast species and microbe-microbe interactions impacting larval growth of Drosophila in the wild.</title>
        <authorList>
            <person name="Mure A."/>
            <person name="Sugiura Y."/>
            <person name="Maeda R."/>
            <person name="Honda K."/>
            <person name="Sakurai N."/>
            <person name="Takahashi Y."/>
            <person name="Watada M."/>
            <person name="Katoh T."/>
            <person name="Gotoh A."/>
            <person name="Gotoh Y."/>
            <person name="Taniguchi I."/>
            <person name="Nakamura K."/>
            <person name="Hayashi T."/>
            <person name="Katayama T."/>
            <person name="Uemura T."/>
            <person name="Hattori Y."/>
        </authorList>
    </citation>
    <scope>NUCLEOTIDE SEQUENCE [LARGE SCALE GENOMIC DNA]</scope>
    <source>
        <strain evidence="13 14">SC-9</strain>
    </source>
</reference>
<dbReference type="GO" id="GO:0031251">
    <property type="term" value="C:PAN complex"/>
    <property type="evidence" value="ECO:0007669"/>
    <property type="project" value="UniProtKB-UniRule"/>
</dbReference>
<dbReference type="InterPro" id="IPR036397">
    <property type="entry name" value="RNaseH_sf"/>
</dbReference>
<feature type="compositionally biased region" description="Basic and acidic residues" evidence="11">
    <location>
        <begin position="464"/>
        <end position="475"/>
    </location>
</feature>
<dbReference type="FunFam" id="3.30.420.10:FF:000028">
    <property type="entry name" value="PAN2-PAN3 deadenylation complex catalytic subunit PAN2"/>
    <property type="match status" value="1"/>
</dbReference>
<dbReference type="PANTHER" id="PTHR15728:SF0">
    <property type="entry name" value="PAN2-PAN3 DEADENYLATION COMPLEX CATALYTIC SUBUNIT PAN2"/>
    <property type="match status" value="1"/>
</dbReference>
<keyword evidence="5 10" id="KW-0507">mRNA processing</keyword>
<dbReference type="EMBL" id="BTFZ01000012">
    <property type="protein sequence ID" value="GMM37556.1"/>
    <property type="molecule type" value="Genomic_DNA"/>
</dbReference>
<comment type="function">
    <text evidence="10">Catalytic subunit of the poly(A)-nuclease (PAN) deadenylation complex, one of two cytoplasmic mRNA deadenylases involved in mRNA turnover. PAN specifically shortens poly(A) tails of RNA and the activity is stimulated by poly(A)-binding protein PAB1. PAN deadenylation is followed by rapid degradation of the shortened mRNA tails by the CCR4-NOT complex. Deadenylated mRNAs are then degraded by two alternative mechanisms, namely exosome-mediated 3'-5' exonucleolytic degradation, or deadenlyation-dependent mRNA decaping and subsequent 5'-3' exonucleolytic degradation by XRN1. May also be involved in post-transcriptional maturation of mRNA poly(A) tails.</text>
</comment>
<comment type="caution">
    <text evidence="10">Lacks conserved residue(s) required for the propagation of feature annotation.</text>
</comment>
<dbReference type="CDD" id="cd06143">
    <property type="entry name" value="PAN2_exo"/>
    <property type="match status" value="1"/>
</dbReference>
<dbReference type="Gene3D" id="3.30.420.10">
    <property type="entry name" value="Ribonuclease H-like superfamily/Ribonuclease H"/>
    <property type="match status" value="1"/>
</dbReference>
<evidence type="ECO:0000256" key="7">
    <source>
        <dbReference type="ARBA" id="ARBA00022723"/>
    </source>
</evidence>
<comment type="similarity">
    <text evidence="10">Belongs to the peptidase C19 family. PAN2 subfamily.</text>
</comment>
<evidence type="ECO:0000256" key="10">
    <source>
        <dbReference type="HAMAP-Rule" id="MF_03182"/>
    </source>
</evidence>
<dbReference type="GO" id="GO:0046872">
    <property type="term" value="F:metal ion binding"/>
    <property type="evidence" value="ECO:0007669"/>
    <property type="project" value="UniProtKB-KW"/>
</dbReference>
<keyword evidence="3 10" id="KW-0963">Cytoplasm</keyword>
<keyword evidence="7 10" id="KW-0479">Metal-binding</keyword>
<evidence type="ECO:0000256" key="9">
    <source>
        <dbReference type="ARBA" id="ARBA00022839"/>
    </source>
</evidence>
<evidence type="ECO:0000256" key="1">
    <source>
        <dbReference type="ARBA" id="ARBA00001663"/>
    </source>
</evidence>